<dbReference type="AlphaFoldDB" id="A0A8J4E8X4"/>
<keyword evidence="4" id="KW-1185">Reference proteome</keyword>
<evidence type="ECO:0000313" key="4">
    <source>
        <dbReference type="Proteomes" id="UP000635606"/>
    </source>
</evidence>
<proteinExistence type="predicted"/>
<feature type="region of interest" description="Disordered" evidence="1">
    <location>
        <begin position="106"/>
        <end position="127"/>
    </location>
</feature>
<feature type="transmembrane region" description="Helical" evidence="2">
    <location>
        <begin position="76"/>
        <end position="99"/>
    </location>
</feature>
<feature type="compositionally biased region" description="Gly residues" evidence="1">
    <location>
        <begin position="1"/>
        <end position="11"/>
    </location>
</feature>
<evidence type="ECO:0000313" key="3">
    <source>
        <dbReference type="EMBL" id="GIJ66161.1"/>
    </source>
</evidence>
<dbReference type="Proteomes" id="UP000635606">
    <property type="component" value="Unassembled WGS sequence"/>
</dbReference>
<dbReference type="RefSeq" id="WP_203926151.1">
    <property type="nucleotide sequence ID" value="NZ_BOPH01000016.1"/>
</dbReference>
<protein>
    <submittedName>
        <fullName evidence="3">Uncharacterized protein</fullName>
    </submittedName>
</protein>
<organism evidence="3 4">
    <name type="scientific">Virgisporangium ochraceum</name>
    <dbReference type="NCBI Taxonomy" id="65505"/>
    <lineage>
        <taxon>Bacteria</taxon>
        <taxon>Bacillati</taxon>
        <taxon>Actinomycetota</taxon>
        <taxon>Actinomycetes</taxon>
        <taxon>Micromonosporales</taxon>
        <taxon>Micromonosporaceae</taxon>
        <taxon>Virgisporangium</taxon>
    </lineage>
</organism>
<dbReference type="EMBL" id="BOPH01000016">
    <property type="protein sequence ID" value="GIJ66161.1"/>
    <property type="molecule type" value="Genomic_DNA"/>
</dbReference>
<keyword evidence="2" id="KW-0812">Transmembrane</keyword>
<keyword evidence="2" id="KW-1133">Transmembrane helix</keyword>
<keyword evidence="2" id="KW-0472">Membrane</keyword>
<comment type="caution">
    <text evidence="3">The sequence shown here is derived from an EMBL/GenBank/DDBJ whole genome shotgun (WGS) entry which is preliminary data.</text>
</comment>
<sequence>MSSYGPQGGPYPGQPQDPWQDGSAGDPYRTGYPDPLTESSFVAGQYGNRPDHTPNSVSGEVWGPPQAPARQGRSGAAIAVIVVVVLLAIGGATTAAVLFTRGDNKAGPGPDGSAPPSSSAKSAAPSSSANADAKVAAVGDCLVNKGSAKEPDMQKVTCAANTYQVLKRIDGTSDYKKCEGTPNLTDWYFFDHAQDAQDFVLCLRKR</sequence>
<gene>
    <name evidence="3" type="ORF">Voc01_010780</name>
</gene>
<feature type="region of interest" description="Disordered" evidence="1">
    <location>
        <begin position="1"/>
        <end position="71"/>
    </location>
</feature>
<reference evidence="3" key="1">
    <citation type="submission" date="2021-01" db="EMBL/GenBank/DDBJ databases">
        <title>Whole genome shotgun sequence of Virgisporangium ochraceum NBRC 16418.</title>
        <authorList>
            <person name="Komaki H."/>
            <person name="Tamura T."/>
        </authorList>
    </citation>
    <scope>NUCLEOTIDE SEQUENCE</scope>
    <source>
        <strain evidence="3">NBRC 16418</strain>
    </source>
</reference>
<name>A0A8J4E8X4_9ACTN</name>
<evidence type="ECO:0000256" key="2">
    <source>
        <dbReference type="SAM" id="Phobius"/>
    </source>
</evidence>
<accession>A0A8J4E8X4</accession>
<evidence type="ECO:0000256" key="1">
    <source>
        <dbReference type="SAM" id="MobiDB-lite"/>
    </source>
</evidence>